<sequence>IIHALINDASFEIGFDWVRFGFVLAFYWL</sequence>
<comment type="caution">
    <text evidence="1">The sequence shown here is derived from an EMBL/GenBank/DDBJ whole genome shotgun (WGS) entry which is preliminary data.</text>
</comment>
<feature type="non-terminal residue" evidence="1">
    <location>
        <position position="1"/>
    </location>
</feature>
<reference evidence="1" key="1">
    <citation type="journal article" date="2014" name="Front. Microbiol.">
        <title>High frequency of phylogenetically diverse reductive dehalogenase-homologous genes in deep subseafloor sedimentary metagenomes.</title>
        <authorList>
            <person name="Kawai M."/>
            <person name="Futagami T."/>
            <person name="Toyoda A."/>
            <person name="Takaki Y."/>
            <person name="Nishi S."/>
            <person name="Hori S."/>
            <person name="Arai W."/>
            <person name="Tsubouchi T."/>
            <person name="Morono Y."/>
            <person name="Uchiyama I."/>
            <person name="Ito T."/>
            <person name="Fujiyama A."/>
            <person name="Inagaki F."/>
            <person name="Takami H."/>
        </authorList>
    </citation>
    <scope>NUCLEOTIDE SEQUENCE</scope>
    <source>
        <strain evidence="1">Expedition CK06-06</strain>
    </source>
</reference>
<accession>X1IXE4</accession>
<protein>
    <submittedName>
        <fullName evidence="1">Uncharacterized protein</fullName>
    </submittedName>
</protein>
<organism evidence="1">
    <name type="scientific">marine sediment metagenome</name>
    <dbReference type="NCBI Taxonomy" id="412755"/>
    <lineage>
        <taxon>unclassified sequences</taxon>
        <taxon>metagenomes</taxon>
        <taxon>ecological metagenomes</taxon>
    </lineage>
</organism>
<gene>
    <name evidence="1" type="ORF">S03H2_51519</name>
</gene>
<dbReference type="EMBL" id="BARU01032692">
    <property type="protein sequence ID" value="GAH73910.1"/>
    <property type="molecule type" value="Genomic_DNA"/>
</dbReference>
<proteinExistence type="predicted"/>
<evidence type="ECO:0000313" key="1">
    <source>
        <dbReference type="EMBL" id="GAH73910.1"/>
    </source>
</evidence>
<dbReference type="AlphaFoldDB" id="X1IXE4"/>
<name>X1IXE4_9ZZZZ</name>